<reference evidence="3 4" key="1">
    <citation type="submission" date="2016-10" db="EMBL/GenBank/DDBJ databases">
        <authorList>
            <person name="de Groot N.N."/>
        </authorList>
    </citation>
    <scope>NUCLEOTIDE SEQUENCE [LARGE SCALE GENOMIC DNA]</scope>
    <source>
        <strain evidence="3 4">CGMCC 4.2022</strain>
    </source>
</reference>
<name>A0A1G9YAC2_9ACTN</name>
<sequence>MPPSTRTTAHQATAWDRAAVALLGAAGCTLSYDSLQQIAIAIHIRPALTYLFPLVIDGFIAYGVRALLVLRTAPFRARLYIWTLFAAATTASVWANALHAVRLNQQTHITGLHLDDTTVGILSTIAPLALAGAVHLHILITRADNAPPATGAVTQPETVEHQHETPVGPEQEIQHTRPEPTPARHETAHPARRIGRPPSAELDELLILARPACQLHEIPTRAVVREAIRAAGHTISEDRLTQLIATLRRERDGH</sequence>
<feature type="transmembrane region" description="Helical" evidence="2">
    <location>
        <begin position="79"/>
        <end position="99"/>
    </location>
</feature>
<organism evidence="3 4">
    <name type="scientific">Actinacidiphila guanduensis</name>
    <dbReference type="NCBI Taxonomy" id="310781"/>
    <lineage>
        <taxon>Bacteria</taxon>
        <taxon>Bacillati</taxon>
        <taxon>Actinomycetota</taxon>
        <taxon>Actinomycetes</taxon>
        <taxon>Kitasatosporales</taxon>
        <taxon>Streptomycetaceae</taxon>
        <taxon>Actinacidiphila</taxon>
    </lineage>
</organism>
<dbReference type="InterPro" id="IPR021235">
    <property type="entry name" value="DUF2637"/>
</dbReference>
<gene>
    <name evidence="3" type="ORF">SAMN05216259_102473</name>
</gene>
<accession>A0A1G9YAC2</accession>
<keyword evidence="4" id="KW-1185">Reference proteome</keyword>
<feature type="transmembrane region" description="Helical" evidence="2">
    <location>
        <begin position="47"/>
        <end position="67"/>
    </location>
</feature>
<proteinExistence type="predicted"/>
<dbReference type="Pfam" id="PF10935">
    <property type="entry name" value="DUF2637"/>
    <property type="match status" value="1"/>
</dbReference>
<dbReference type="Proteomes" id="UP000199341">
    <property type="component" value="Unassembled WGS sequence"/>
</dbReference>
<dbReference type="AlphaFoldDB" id="A0A1G9YAC2"/>
<protein>
    <recommendedName>
        <fullName evidence="5">DUF2637 domain-containing protein</fullName>
    </recommendedName>
</protein>
<evidence type="ECO:0000313" key="4">
    <source>
        <dbReference type="Proteomes" id="UP000199341"/>
    </source>
</evidence>
<keyword evidence="2" id="KW-0472">Membrane</keyword>
<dbReference type="STRING" id="310781.SAMN05216259_102473"/>
<dbReference type="PROSITE" id="PS51257">
    <property type="entry name" value="PROKAR_LIPOPROTEIN"/>
    <property type="match status" value="1"/>
</dbReference>
<dbReference type="EMBL" id="FNIE01000002">
    <property type="protein sequence ID" value="SDN06002.1"/>
    <property type="molecule type" value="Genomic_DNA"/>
</dbReference>
<dbReference type="RefSeq" id="WP_143031636.1">
    <property type="nucleotide sequence ID" value="NZ_FNIE01000002.1"/>
</dbReference>
<feature type="compositionally biased region" description="Basic and acidic residues" evidence="1">
    <location>
        <begin position="172"/>
        <end position="189"/>
    </location>
</feature>
<feature type="transmembrane region" description="Helical" evidence="2">
    <location>
        <begin position="119"/>
        <end position="140"/>
    </location>
</feature>
<keyword evidence="2" id="KW-0812">Transmembrane</keyword>
<dbReference type="OrthoDB" id="4059373at2"/>
<evidence type="ECO:0000313" key="3">
    <source>
        <dbReference type="EMBL" id="SDN06002.1"/>
    </source>
</evidence>
<evidence type="ECO:0000256" key="1">
    <source>
        <dbReference type="SAM" id="MobiDB-lite"/>
    </source>
</evidence>
<evidence type="ECO:0008006" key="5">
    <source>
        <dbReference type="Google" id="ProtNLM"/>
    </source>
</evidence>
<evidence type="ECO:0000256" key="2">
    <source>
        <dbReference type="SAM" id="Phobius"/>
    </source>
</evidence>
<feature type="region of interest" description="Disordered" evidence="1">
    <location>
        <begin position="149"/>
        <end position="197"/>
    </location>
</feature>
<keyword evidence="2" id="KW-1133">Transmembrane helix</keyword>